<evidence type="ECO:0000313" key="3">
    <source>
        <dbReference type="Proteomes" id="UP001295740"/>
    </source>
</evidence>
<keyword evidence="3" id="KW-1185">Reference proteome</keyword>
<reference evidence="2" key="1">
    <citation type="submission" date="2023-10" db="EMBL/GenBank/DDBJ databases">
        <authorList>
            <person name="Hackl T."/>
        </authorList>
    </citation>
    <scope>NUCLEOTIDE SEQUENCE</scope>
</reference>
<name>A0AAI8VAJ6_9PEZI</name>
<dbReference type="EMBL" id="CAUWAG010000003">
    <property type="protein sequence ID" value="CAJ2501394.1"/>
    <property type="molecule type" value="Genomic_DNA"/>
</dbReference>
<comment type="caution">
    <text evidence="2">The sequence shown here is derived from an EMBL/GenBank/DDBJ whole genome shotgun (WGS) entry which is preliminary data.</text>
</comment>
<feature type="compositionally biased region" description="Low complexity" evidence="1">
    <location>
        <begin position="1"/>
        <end position="15"/>
    </location>
</feature>
<evidence type="ECO:0000256" key="1">
    <source>
        <dbReference type="SAM" id="MobiDB-lite"/>
    </source>
</evidence>
<organism evidence="2 3">
    <name type="scientific">Anthostomella pinea</name>
    <dbReference type="NCBI Taxonomy" id="933095"/>
    <lineage>
        <taxon>Eukaryota</taxon>
        <taxon>Fungi</taxon>
        <taxon>Dikarya</taxon>
        <taxon>Ascomycota</taxon>
        <taxon>Pezizomycotina</taxon>
        <taxon>Sordariomycetes</taxon>
        <taxon>Xylariomycetidae</taxon>
        <taxon>Xylariales</taxon>
        <taxon>Xylariaceae</taxon>
        <taxon>Anthostomella</taxon>
    </lineage>
</organism>
<feature type="compositionally biased region" description="Low complexity" evidence="1">
    <location>
        <begin position="52"/>
        <end position="66"/>
    </location>
</feature>
<protein>
    <submittedName>
        <fullName evidence="2">Uu.00g042470.m01.CDS01</fullName>
    </submittedName>
</protein>
<evidence type="ECO:0000313" key="2">
    <source>
        <dbReference type="EMBL" id="CAJ2501394.1"/>
    </source>
</evidence>
<sequence>MPGSSSSSSSDSEGSYTTRMLARAKHEKQKLEETARSSFPSLSRFLKDEPPSSSTGSLSLTHSNTNGDDAGSTDIVQRSLLAPSAKPSSWPVRSSSLAPMLRRNPEDAPHTTDYGTIDPKEPRTCAGRLRELWSSIPICCGRKSDEGPD</sequence>
<dbReference type="Proteomes" id="UP001295740">
    <property type="component" value="Unassembled WGS sequence"/>
</dbReference>
<feature type="region of interest" description="Disordered" evidence="1">
    <location>
        <begin position="1"/>
        <end position="122"/>
    </location>
</feature>
<accession>A0AAI8VAJ6</accession>
<proteinExistence type="predicted"/>
<dbReference type="AlphaFoldDB" id="A0AAI8VAJ6"/>
<gene>
    <name evidence="2" type="ORF">KHLLAP_LOCUS1862</name>
</gene>